<evidence type="ECO:0000259" key="8">
    <source>
        <dbReference type="Pfam" id="PF05140"/>
    </source>
</evidence>
<comment type="caution">
    <text evidence="9">The sequence shown here is derived from an EMBL/GenBank/DDBJ whole genome shotgun (WGS) entry which is preliminary data.</text>
</comment>
<evidence type="ECO:0000256" key="6">
    <source>
        <dbReference type="SAM" id="MobiDB-lite"/>
    </source>
</evidence>
<evidence type="ECO:0000256" key="3">
    <source>
        <dbReference type="ARBA" id="ARBA00022748"/>
    </source>
</evidence>
<feature type="region of interest" description="Disordered" evidence="6">
    <location>
        <begin position="681"/>
        <end position="706"/>
    </location>
</feature>
<feature type="transmembrane region" description="Helical" evidence="7">
    <location>
        <begin position="86"/>
        <end position="104"/>
    </location>
</feature>
<dbReference type="RefSeq" id="WP_367967741.1">
    <property type="nucleotide sequence ID" value="NZ_JBAKFJ010000001.1"/>
</dbReference>
<evidence type="ECO:0000256" key="7">
    <source>
        <dbReference type="SAM" id="Phobius"/>
    </source>
</evidence>
<evidence type="ECO:0000256" key="5">
    <source>
        <dbReference type="ARBA" id="ARBA00023136"/>
    </source>
</evidence>
<name>A0ABV3SCJ4_9GAMM</name>
<reference evidence="9 10" key="1">
    <citation type="submission" date="2024-02" db="EMBL/GenBank/DDBJ databases">
        <title>New especies of Spiribacter isolated from saline water.</title>
        <authorList>
            <person name="Leon M.J."/>
            <person name="De La Haba R."/>
            <person name="Sanchez-Porro C."/>
            <person name="Ventosa A."/>
        </authorList>
    </citation>
    <scope>NUCLEOTIDE SEQUENCE [LARGE SCALE GENOMIC DNA]</scope>
    <source>
        <strain evidence="10">ag22IC4-227</strain>
    </source>
</reference>
<keyword evidence="2 7" id="KW-0812">Transmembrane</keyword>
<keyword evidence="10" id="KW-1185">Reference proteome</keyword>
<keyword evidence="5 7" id="KW-0472">Membrane</keyword>
<protein>
    <submittedName>
        <fullName evidence="9">Cytochrome c biogenesis protein ResB</fullName>
    </submittedName>
</protein>
<dbReference type="PANTHER" id="PTHR31566">
    <property type="entry name" value="CYTOCHROME C BIOGENESIS PROTEIN CCS1, CHLOROPLASTIC"/>
    <property type="match status" value="1"/>
</dbReference>
<dbReference type="InterPro" id="IPR007816">
    <property type="entry name" value="ResB-like_domain"/>
</dbReference>
<feature type="domain" description="ResB-like" evidence="8">
    <location>
        <begin position="34"/>
        <end position="671"/>
    </location>
</feature>
<dbReference type="InterPro" id="IPR023494">
    <property type="entry name" value="Cyt_c_bgen_Ccs1/CcsB/ResB"/>
</dbReference>
<evidence type="ECO:0000256" key="2">
    <source>
        <dbReference type="ARBA" id="ARBA00022692"/>
    </source>
</evidence>
<evidence type="ECO:0000256" key="1">
    <source>
        <dbReference type="ARBA" id="ARBA00004141"/>
    </source>
</evidence>
<feature type="transmembrane region" description="Helical" evidence="7">
    <location>
        <begin position="616"/>
        <end position="634"/>
    </location>
</feature>
<feature type="transmembrane region" description="Helical" evidence="7">
    <location>
        <begin position="181"/>
        <end position="199"/>
    </location>
</feature>
<comment type="subcellular location">
    <subcellularLocation>
        <location evidence="1">Membrane</location>
        <topology evidence="1">Multi-pass membrane protein</topology>
    </subcellularLocation>
</comment>
<evidence type="ECO:0000313" key="10">
    <source>
        <dbReference type="Proteomes" id="UP001556653"/>
    </source>
</evidence>
<dbReference type="EMBL" id="JBAKFJ010000001">
    <property type="protein sequence ID" value="MEX0387188.1"/>
    <property type="molecule type" value="Genomic_DNA"/>
</dbReference>
<evidence type="ECO:0000256" key="4">
    <source>
        <dbReference type="ARBA" id="ARBA00022989"/>
    </source>
</evidence>
<evidence type="ECO:0000313" key="9">
    <source>
        <dbReference type="EMBL" id="MEX0387188.1"/>
    </source>
</evidence>
<organism evidence="9 10">
    <name type="scientific">Spiribacter onubensis</name>
    <dbReference type="NCBI Taxonomy" id="3122420"/>
    <lineage>
        <taxon>Bacteria</taxon>
        <taxon>Pseudomonadati</taxon>
        <taxon>Pseudomonadota</taxon>
        <taxon>Gammaproteobacteria</taxon>
        <taxon>Chromatiales</taxon>
        <taxon>Ectothiorhodospiraceae</taxon>
        <taxon>Spiribacter</taxon>
    </lineage>
</organism>
<proteinExistence type="predicted"/>
<gene>
    <name evidence="9" type="ORF">V6X64_09305</name>
</gene>
<sequence length="706" mass="78502">MAQSAATISTGQSRQRGQYRRSLGAIWLEFLGSMNLAITLLVVVSIASVIGTVLPQNNPYSEYLIQFGPFWFEVFRLLNLYDVYSAWWFLAILGFLVLSTGVCVSRHIPGVWREITRYRTHVREKSLLALSQHRRWRTSVDAESVEAVAETALQGYGFRTRREARGDTVVVAGMKGGATRIGYVLTHVAVVVIALGALADGNINLKLRELMGDLAVETRDLPVSQVPAASWLGPESGSFRGNVTIPEESNSGVVFLQVRDGYVVQQLPFEIYVEDFRIDHYPNGMPSSYESDLVIHDPALEEPIRQTISVNHPLTHRGHTIYQASFTDGGTALDLTGHLLDGSGQTMPIAGRVFENLRLQLGGLQRTMEIDDFQLFNVDRDPRAVERTGSRDEFRNVGPSFNFTMRDEAGQAREFHTYMAPVEIDDRWYYLHGMRESASEPFRYLHIPADANASMETFMAFHAALHDRARVERAARRAADVLLAQMGVANPELGARVADTANDMIATLVEGGFGAVNAQLEARVAGSNRPEMLLEFSRSVLQRTMFEIYREQLAARQGVELSMVQTDADQRAFFEEAMNAVSAVAEYGSPIIFEIDHFNHREATGLQITRAPGKNVVYAGSAVLVLGIFLLFYVSHRRIWAMVTPREDGGSDLLMAGINQRRPEEFEAEFADLAEAVENQLGVTGDMPGRRRKDASDSAGPTEQTD</sequence>
<dbReference type="Pfam" id="PF05140">
    <property type="entry name" value="ResB"/>
    <property type="match status" value="1"/>
</dbReference>
<keyword evidence="3" id="KW-0201">Cytochrome c-type biogenesis</keyword>
<dbReference type="Proteomes" id="UP001556653">
    <property type="component" value="Unassembled WGS sequence"/>
</dbReference>
<feature type="transmembrane region" description="Helical" evidence="7">
    <location>
        <begin position="26"/>
        <end position="54"/>
    </location>
</feature>
<accession>A0ABV3SCJ4</accession>
<dbReference type="PANTHER" id="PTHR31566:SF0">
    <property type="entry name" value="CYTOCHROME C BIOGENESIS PROTEIN CCS1, CHLOROPLASTIC"/>
    <property type="match status" value="1"/>
</dbReference>
<keyword evidence="4 7" id="KW-1133">Transmembrane helix</keyword>